<gene>
    <name evidence="1" type="ORF">NUW54_g10685</name>
</gene>
<sequence length="93" mass="9629">MSTGTVRPGSGAELKVADEETTKVLVASATEEGDAPLFVEKRDNEEEGLAVDKSNVVDVSPCPVNAELADAMLEPSVKEDEGTAGTDDGPPQN</sequence>
<comment type="caution">
    <text evidence="1">The sequence shown here is derived from an EMBL/GenBank/DDBJ whole genome shotgun (WGS) entry which is preliminary data.</text>
</comment>
<accession>A0ACC1NUB9</accession>
<evidence type="ECO:0000313" key="1">
    <source>
        <dbReference type="EMBL" id="KAJ2982942.1"/>
    </source>
</evidence>
<dbReference type="Proteomes" id="UP001144978">
    <property type="component" value="Unassembled WGS sequence"/>
</dbReference>
<keyword evidence="2" id="KW-1185">Reference proteome</keyword>
<dbReference type="EMBL" id="JANSHE010003926">
    <property type="protein sequence ID" value="KAJ2982942.1"/>
    <property type="molecule type" value="Genomic_DNA"/>
</dbReference>
<organism evidence="1 2">
    <name type="scientific">Trametes sanguinea</name>
    <dbReference type="NCBI Taxonomy" id="158606"/>
    <lineage>
        <taxon>Eukaryota</taxon>
        <taxon>Fungi</taxon>
        <taxon>Dikarya</taxon>
        <taxon>Basidiomycota</taxon>
        <taxon>Agaricomycotina</taxon>
        <taxon>Agaricomycetes</taxon>
        <taxon>Polyporales</taxon>
        <taxon>Polyporaceae</taxon>
        <taxon>Trametes</taxon>
    </lineage>
</organism>
<proteinExistence type="predicted"/>
<name>A0ACC1NUB9_9APHY</name>
<evidence type="ECO:0000313" key="2">
    <source>
        <dbReference type="Proteomes" id="UP001144978"/>
    </source>
</evidence>
<reference evidence="1" key="1">
    <citation type="submission" date="2022-08" db="EMBL/GenBank/DDBJ databases">
        <title>Genome Sequence of Pycnoporus sanguineus.</title>
        <authorList>
            <person name="Buettner E."/>
        </authorList>
    </citation>
    <scope>NUCLEOTIDE SEQUENCE</scope>
    <source>
        <strain evidence="1">CG-C14</strain>
    </source>
</reference>
<protein>
    <submittedName>
        <fullName evidence="1">Uncharacterized protein</fullName>
    </submittedName>
</protein>